<evidence type="ECO:0000313" key="2">
    <source>
        <dbReference type="EMBL" id="RCH79832.1"/>
    </source>
</evidence>
<dbReference type="InterPro" id="IPR002909">
    <property type="entry name" value="IPT_dom"/>
</dbReference>
<proteinExistence type="predicted"/>
<dbReference type="Gene3D" id="1.25.40.20">
    <property type="entry name" value="Ankyrin repeat-containing domain"/>
    <property type="match status" value="1"/>
</dbReference>
<dbReference type="AlphaFoldDB" id="A0A367IQ97"/>
<comment type="caution">
    <text evidence="2">The sequence shown here is derived from an EMBL/GenBank/DDBJ whole genome shotgun (WGS) entry which is preliminary data.</text>
</comment>
<dbReference type="SUPFAM" id="SSF48403">
    <property type="entry name" value="Ankyrin repeat"/>
    <property type="match status" value="1"/>
</dbReference>
<dbReference type="InterPro" id="IPR013783">
    <property type="entry name" value="Ig-like_fold"/>
</dbReference>
<gene>
    <name evidence="2" type="primary">SPT23_2</name>
    <name evidence="2" type="ORF">CU098_003795</name>
</gene>
<dbReference type="Proteomes" id="UP000253551">
    <property type="component" value="Unassembled WGS sequence"/>
</dbReference>
<dbReference type="Pfam" id="PF25603">
    <property type="entry name" value="SPT23_MGA2_DBD"/>
    <property type="match status" value="1"/>
</dbReference>
<dbReference type="EMBL" id="PJQM01006343">
    <property type="protein sequence ID" value="RCH79832.1"/>
    <property type="molecule type" value="Genomic_DNA"/>
</dbReference>
<accession>A0A367IQ97</accession>
<keyword evidence="3" id="KW-1185">Reference proteome</keyword>
<organism evidence="2 3">
    <name type="scientific">Rhizopus stolonifer</name>
    <name type="common">Rhizopus nigricans</name>
    <dbReference type="NCBI Taxonomy" id="4846"/>
    <lineage>
        <taxon>Eukaryota</taxon>
        <taxon>Fungi</taxon>
        <taxon>Fungi incertae sedis</taxon>
        <taxon>Mucoromycota</taxon>
        <taxon>Mucoromycotina</taxon>
        <taxon>Mucoromycetes</taxon>
        <taxon>Mucorales</taxon>
        <taxon>Mucorineae</taxon>
        <taxon>Rhizopodaceae</taxon>
        <taxon>Rhizopus</taxon>
    </lineage>
</organism>
<dbReference type="Pfam" id="PF01833">
    <property type="entry name" value="TIG"/>
    <property type="match status" value="1"/>
</dbReference>
<name>A0A367IQ97_RHIST</name>
<feature type="domain" description="IPT/TIG" evidence="1">
    <location>
        <begin position="259"/>
        <end position="338"/>
    </location>
</feature>
<evidence type="ECO:0000313" key="3">
    <source>
        <dbReference type="Proteomes" id="UP000253551"/>
    </source>
</evidence>
<evidence type="ECO:0000259" key="1">
    <source>
        <dbReference type="SMART" id="SM00429"/>
    </source>
</evidence>
<dbReference type="STRING" id="4846.A0A367IQ97"/>
<dbReference type="CDD" id="cd00102">
    <property type="entry name" value="IPT"/>
    <property type="match status" value="1"/>
</dbReference>
<sequence length="444" mass="50548">MRYFTLMISLVSCQYNTSYKIHVKVAPTSSTKSRVETQIKLCLSLVHSNGIHAPYWSYIRIPSSFIAKQKPHSRHLLLDGSTAAMVSDESKVLDLEARVICESDPDKEVYMCAGCVRRERKRAERRKNTKPTSYRLNAGRVDKEFEHERKRILLLNCEPLIAFHTLTADLLVRITCYCRHQNERLGYRIRFSLKNYHGQTVASGESPLLMITDDHKKPHTPASCNMPSENAALQPLDSMIVHHANGQFHFPPEDCHTNNPTINYVVPEVGPLTGGIEVTLLGENLNQDLMVMFGNHPAILVSSDEYSLVCLLPPAQEQGACALFFRNKPVGHTYFTYHDWSQQDISDLACHIYDPFYKPPFLLLEPDILFLLSQHDLNLSQTNMAGQTLLHLACHLEYTQLVIFLIRKEPRLIEYQDKNGLTAICFGKTADIIQCLIKLILNEV</sequence>
<dbReference type="OrthoDB" id="71307at2759"/>
<dbReference type="InterPro" id="IPR057962">
    <property type="entry name" value="SPT23_MGA2_DBD"/>
</dbReference>
<dbReference type="Gene3D" id="2.60.40.10">
    <property type="entry name" value="Immunoglobulins"/>
    <property type="match status" value="1"/>
</dbReference>
<dbReference type="InterPro" id="IPR014756">
    <property type="entry name" value="Ig_E-set"/>
</dbReference>
<dbReference type="SUPFAM" id="SSF81296">
    <property type="entry name" value="E set domains"/>
    <property type="match status" value="1"/>
</dbReference>
<protein>
    <submittedName>
        <fullName evidence="2">SPT3 Dosage dependent suppressor of Ty-induced promoter mutations-like protein</fullName>
    </submittedName>
</protein>
<reference evidence="2 3" key="1">
    <citation type="journal article" date="2018" name="G3 (Bethesda)">
        <title>Phylogenetic and Phylogenomic Definition of Rhizopus Species.</title>
        <authorList>
            <person name="Gryganskyi A.P."/>
            <person name="Golan J."/>
            <person name="Dolatabadi S."/>
            <person name="Mondo S."/>
            <person name="Robb S."/>
            <person name="Idnurm A."/>
            <person name="Muszewska A."/>
            <person name="Steczkiewicz K."/>
            <person name="Masonjones S."/>
            <person name="Liao H.L."/>
            <person name="Gajdeczka M.T."/>
            <person name="Anike F."/>
            <person name="Vuek A."/>
            <person name="Anishchenko I.M."/>
            <person name="Voigt K."/>
            <person name="de Hoog G.S."/>
            <person name="Smith M.E."/>
            <person name="Heitman J."/>
            <person name="Vilgalys R."/>
            <person name="Stajich J.E."/>
        </authorList>
    </citation>
    <scope>NUCLEOTIDE SEQUENCE [LARGE SCALE GENOMIC DNA]</scope>
    <source>
        <strain evidence="2 3">LSU 92-RS-03</strain>
    </source>
</reference>
<dbReference type="SMART" id="SM00429">
    <property type="entry name" value="IPT"/>
    <property type="match status" value="1"/>
</dbReference>
<dbReference type="InterPro" id="IPR036770">
    <property type="entry name" value="Ankyrin_rpt-contain_sf"/>
</dbReference>